<keyword evidence="1" id="KW-1133">Transmembrane helix</keyword>
<dbReference type="Pfam" id="PF23471">
    <property type="entry name" value="Cap15_TM"/>
    <property type="match status" value="1"/>
</dbReference>
<proteinExistence type="predicted"/>
<reference evidence="4 5" key="1">
    <citation type="submission" date="2017-11" db="EMBL/GenBank/DDBJ databases">
        <title>Draft Genome Sequence of Methylobacter psychrotolerans Sph1T, an Obligate Methanotroph from Low-Temperature Environments.</title>
        <authorList>
            <person name="Oshkin I.Y."/>
            <person name="Miroshnikov K."/>
            <person name="Belova S.E."/>
            <person name="Korzhenkov A."/>
            <person name="Toshchakov S.V."/>
            <person name="Dedysh S.N."/>
        </authorList>
    </citation>
    <scope>NUCLEOTIDE SEQUENCE [LARGE SCALE GENOMIC DNA]</scope>
    <source>
        <strain evidence="4 5">Sph1</strain>
    </source>
</reference>
<name>A0A2S5CQK0_9GAMM</name>
<protein>
    <submittedName>
        <fullName evidence="4">Uncharacterized protein</fullName>
    </submittedName>
</protein>
<keyword evidence="1" id="KW-0812">Transmembrane</keyword>
<dbReference type="EMBL" id="PGFZ01000001">
    <property type="protein sequence ID" value="POZ53101.1"/>
    <property type="molecule type" value="Genomic_DNA"/>
</dbReference>
<evidence type="ECO:0000259" key="2">
    <source>
        <dbReference type="Pfam" id="PF18153"/>
    </source>
</evidence>
<evidence type="ECO:0000259" key="3">
    <source>
        <dbReference type="Pfam" id="PF23471"/>
    </source>
</evidence>
<evidence type="ECO:0000313" key="5">
    <source>
        <dbReference type="Proteomes" id="UP000237423"/>
    </source>
</evidence>
<dbReference type="AlphaFoldDB" id="A0A2S5CQK0"/>
<gene>
    <name evidence="4" type="ORF">AADEFJLK_00111</name>
</gene>
<evidence type="ECO:0000256" key="1">
    <source>
        <dbReference type="SAM" id="Phobius"/>
    </source>
</evidence>
<feature type="transmembrane region" description="Helical" evidence="1">
    <location>
        <begin position="17"/>
        <end position="36"/>
    </location>
</feature>
<dbReference type="Proteomes" id="UP000237423">
    <property type="component" value="Unassembled WGS sequence"/>
</dbReference>
<evidence type="ECO:0000313" key="4">
    <source>
        <dbReference type="EMBL" id="POZ53101.1"/>
    </source>
</evidence>
<feature type="domain" description="CD-NTase-associated protein 15" evidence="2">
    <location>
        <begin position="73"/>
        <end position="194"/>
    </location>
</feature>
<feature type="transmembrane region" description="Helical" evidence="1">
    <location>
        <begin position="42"/>
        <end position="62"/>
    </location>
</feature>
<accession>A0A2S5CQK0</accession>
<dbReference type="InterPro" id="IPR056338">
    <property type="entry name" value="Cap15-like_TM"/>
</dbReference>
<keyword evidence="1" id="KW-0472">Membrane</keyword>
<dbReference type="InterPro" id="IPR041208">
    <property type="entry name" value="Cap15"/>
</dbReference>
<organism evidence="4 5">
    <name type="scientific">Methylovulum psychrotolerans</name>
    <dbReference type="NCBI Taxonomy" id="1704499"/>
    <lineage>
        <taxon>Bacteria</taxon>
        <taxon>Pseudomonadati</taxon>
        <taxon>Pseudomonadota</taxon>
        <taxon>Gammaproteobacteria</taxon>
        <taxon>Methylococcales</taxon>
        <taxon>Methylococcaceae</taxon>
        <taxon>Methylovulum</taxon>
    </lineage>
</organism>
<dbReference type="RefSeq" id="WP_103972941.1">
    <property type="nucleotide sequence ID" value="NZ_PGFZ01000001.1"/>
</dbReference>
<sequence length="195" mass="22243">MHDYAILGHDRSVIGRWLGVISITLAGGIAQLFTWLNELTGLEAFSVTITTGLIYWVLDWVFNKWAWKIPILEIPNLNGKWQVTGKTLDEDGNTRYEWNAEIGIEQKWKTILIHLKTKDSQSESYTATLSKQCGLPGWRLSYSYRNNPNIQQSHELNSHKGYCEVELNADVTSGEASYFNSAGRRSFGTMYFTKV</sequence>
<feature type="domain" description="Cap1-like TM helices" evidence="3">
    <location>
        <begin position="14"/>
        <end position="68"/>
    </location>
</feature>
<dbReference type="Pfam" id="PF18153">
    <property type="entry name" value="Cap15_CD_rec"/>
    <property type="match status" value="1"/>
</dbReference>
<comment type="caution">
    <text evidence="4">The sequence shown here is derived from an EMBL/GenBank/DDBJ whole genome shotgun (WGS) entry which is preliminary data.</text>
</comment>